<sequence>TMRQWPKKTLPSWFFSTVKRRSLSMDGKEGGIVDPKKMKMEIEESENECILEEGEKAEVIDEHVEEGKREGKKGEMDGMSIIAPPLRRSSRLFAASPRTSRASSLDRKRMTDVMLNEGVNERKEKSGERNVSTTVETKLEGNATIIPDVENEKRIVEVAERIGLAALSDTSVLRRVMRSLTKMVWKDIRAAEETIHSSIFKQIQQVLSERIDRDERATMVVNLHPILPSRARWVLYQSAALLPPSSLPLPLVRCEGRQAHLVALNVIIIIQAYTMRSRLPDRQLIKTIVEAYVKGGVEKVLEELKGVLEKDVLLLKILSDYLPTIPAKKSEVWESIDLRKAEHTFNIFQDNQQIVLEGAEGDLTNQMSVETEKPSANNDGEPLRRSARGKGGNERTTSVQKEKNLKVTQARGKKKVARSPSSSH</sequence>
<evidence type="ECO:0000313" key="2">
    <source>
        <dbReference type="EMBL" id="GMR61321.1"/>
    </source>
</evidence>
<dbReference type="Proteomes" id="UP001328107">
    <property type="component" value="Unassembled WGS sequence"/>
</dbReference>
<protein>
    <submittedName>
        <fullName evidence="2">Uncharacterized protein</fullName>
    </submittedName>
</protein>
<feature type="non-terminal residue" evidence="2">
    <location>
        <position position="1"/>
    </location>
</feature>
<evidence type="ECO:0000256" key="1">
    <source>
        <dbReference type="SAM" id="MobiDB-lite"/>
    </source>
</evidence>
<keyword evidence="3" id="KW-1185">Reference proteome</keyword>
<organism evidence="2 3">
    <name type="scientific">Pristionchus mayeri</name>
    <dbReference type="NCBI Taxonomy" id="1317129"/>
    <lineage>
        <taxon>Eukaryota</taxon>
        <taxon>Metazoa</taxon>
        <taxon>Ecdysozoa</taxon>
        <taxon>Nematoda</taxon>
        <taxon>Chromadorea</taxon>
        <taxon>Rhabditida</taxon>
        <taxon>Rhabditina</taxon>
        <taxon>Diplogasteromorpha</taxon>
        <taxon>Diplogasteroidea</taxon>
        <taxon>Neodiplogasteridae</taxon>
        <taxon>Pristionchus</taxon>
    </lineage>
</organism>
<feature type="region of interest" description="Disordered" evidence="1">
    <location>
        <begin position="370"/>
        <end position="424"/>
    </location>
</feature>
<name>A0AAN5IFP4_9BILA</name>
<accession>A0AAN5IFP4</accession>
<dbReference type="AlphaFoldDB" id="A0AAN5IFP4"/>
<gene>
    <name evidence="2" type="ORF">PMAYCL1PPCAC_31516</name>
</gene>
<dbReference type="EMBL" id="BTRK01000006">
    <property type="protein sequence ID" value="GMR61321.1"/>
    <property type="molecule type" value="Genomic_DNA"/>
</dbReference>
<evidence type="ECO:0000313" key="3">
    <source>
        <dbReference type="Proteomes" id="UP001328107"/>
    </source>
</evidence>
<comment type="caution">
    <text evidence="2">The sequence shown here is derived from an EMBL/GenBank/DDBJ whole genome shotgun (WGS) entry which is preliminary data.</text>
</comment>
<reference evidence="3" key="1">
    <citation type="submission" date="2022-10" db="EMBL/GenBank/DDBJ databases">
        <title>Genome assembly of Pristionchus species.</title>
        <authorList>
            <person name="Yoshida K."/>
            <person name="Sommer R.J."/>
        </authorList>
    </citation>
    <scope>NUCLEOTIDE SEQUENCE [LARGE SCALE GENOMIC DNA]</scope>
    <source>
        <strain evidence="3">RS5460</strain>
    </source>
</reference>
<proteinExistence type="predicted"/>